<dbReference type="Proteomes" id="UP000623250">
    <property type="component" value="Unassembled WGS sequence"/>
</dbReference>
<proteinExistence type="inferred from homology"/>
<reference evidence="3 4" key="1">
    <citation type="submission" date="2020-12" db="EMBL/GenBank/DDBJ databases">
        <title>Revised draft genomes of Rhodomicrobium vannielii ATCC 17100 and Rhodomicrobium udaipurense JA643.</title>
        <authorList>
            <person name="Conners E.M."/>
            <person name="Davenport E.J."/>
            <person name="Bose A."/>
        </authorList>
    </citation>
    <scope>NUCLEOTIDE SEQUENCE [LARGE SCALE GENOMIC DNA]</scope>
    <source>
        <strain evidence="3 4">JA643</strain>
    </source>
</reference>
<gene>
    <name evidence="3" type="ORF">JDN41_11310</name>
</gene>
<sequence length="406" mass="46435">MAWGLIRQEAKLKRQGTPFGNSSEPKAKTVGLCMIVKNEAHCIKRCLASVKPLVDFVLVVDTGSTDGTQDVIRAFLEENSIKGVVIDEPWRDFAWNRTFALTELRKYTEIDYCLMIDADEALEFDENVDLTAFKKALSHDFYQLPTFNGGIINLRPLLFRNNINFKYRGVLHEFLESPGKHCTWGVIRGLHNRTFYDSARNKNPQKYLHDAELLERTLKSEQDPFLISRYTFYLAQSYRSAGDKAKSLTNYLKRAELGFWEQEVFIALLSAGRLMEDLGHSEADILATYLRAFNVCPTRAESLHAAARYCRVNNKFHQGYMIARQGIDIKKPEGAALFVEPSVYTYGMLDEYAVLAYWAGHYPESLEASEKLLQLKDLPAGYPERIELNAKFAREKIQEANLLQKA</sequence>
<dbReference type="Gene3D" id="3.90.550.10">
    <property type="entry name" value="Spore Coat Polysaccharide Biosynthesis Protein SpsA, Chain A"/>
    <property type="match status" value="1"/>
</dbReference>
<dbReference type="RefSeq" id="WP_081796822.1">
    <property type="nucleotide sequence ID" value="NZ_JAEMUK010000045.1"/>
</dbReference>
<evidence type="ECO:0000313" key="4">
    <source>
        <dbReference type="Proteomes" id="UP000623250"/>
    </source>
</evidence>
<protein>
    <submittedName>
        <fullName evidence="3">Glycosyltransferase family 2 protein</fullName>
    </submittedName>
</protein>
<evidence type="ECO:0000313" key="3">
    <source>
        <dbReference type="EMBL" id="MBJ7544137.1"/>
    </source>
</evidence>
<evidence type="ECO:0000256" key="1">
    <source>
        <dbReference type="ARBA" id="ARBA00038494"/>
    </source>
</evidence>
<dbReference type="InterPro" id="IPR001173">
    <property type="entry name" value="Glyco_trans_2-like"/>
</dbReference>
<dbReference type="PANTHER" id="PTHR43630:SF2">
    <property type="entry name" value="GLYCOSYLTRANSFERASE"/>
    <property type="match status" value="1"/>
</dbReference>
<name>A0A8I1KJS4_9HYPH</name>
<evidence type="ECO:0000259" key="2">
    <source>
        <dbReference type="Pfam" id="PF00535"/>
    </source>
</evidence>
<comment type="caution">
    <text evidence="3">The sequence shown here is derived from an EMBL/GenBank/DDBJ whole genome shotgun (WGS) entry which is preliminary data.</text>
</comment>
<accession>A0A8I1KJS4</accession>
<organism evidence="3 4">
    <name type="scientific">Rhodomicrobium udaipurense</name>
    <dbReference type="NCBI Taxonomy" id="1202716"/>
    <lineage>
        <taxon>Bacteria</taxon>
        <taxon>Pseudomonadati</taxon>
        <taxon>Pseudomonadota</taxon>
        <taxon>Alphaproteobacteria</taxon>
        <taxon>Hyphomicrobiales</taxon>
        <taxon>Hyphomicrobiaceae</taxon>
        <taxon>Rhodomicrobium</taxon>
    </lineage>
</organism>
<dbReference type="InterPro" id="IPR029044">
    <property type="entry name" value="Nucleotide-diphossugar_trans"/>
</dbReference>
<dbReference type="GO" id="GO:0016740">
    <property type="term" value="F:transferase activity"/>
    <property type="evidence" value="ECO:0007669"/>
    <property type="project" value="UniProtKB-KW"/>
</dbReference>
<dbReference type="SUPFAM" id="SSF53448">
    <property type="entry name" value="Nucleotide-diphospho-sugar transferases"/>
    <property type="match status" value="1"/>
</dbReference>
<keyword evidence="3" id="KW-0808">Transferase</keyword>
<dbReference type="Pfam" id="PF00535">
    <property type="entry name" value="Glycos_transf_2"/>
    <property type="match status" value="1"/>
</dbReference>
<dbReference type="PANTHER" id="PTHR43630">
    <property type="entry name" value="POLY-BETA-1,6-N-ACETYL-D-GLUCOSAMINE SYNTHASE"/>
    <property type="match status" value="1"/>
</dbReference>
<dbReference type="AlphaFoldDB" id="A0A8I1KJS4"/>
<dbReference type="EMBL" id="JAEMUK010000045">
    <property type="protein sequence ID" value="MBJ7544137.1"/>
    <property type="molecule type" value="Genomic_DNA"/>
</dbReference>
<keyword evidence="4" id="KW-1185">Reference proteome</keyword>
<comment type="similarity">
    <text evidence="1">Belongs to the glycosyltransferase 2 family. WaaE/KdtX subfamily.</text>
</comment>
<feature type="domain" description="Glycosyltransferase 2-like" evidence="2">
    <location>
        <begin position="33"/>
        <end position="126"/>
    </location>
</feature>